<dbReference type="EMBL" id="JBHSSM010000016">
    <property type="protein sequence ID" value="MFC6315255.1"/>
    <property type="molecule type" value="Genomic_DNA"/>
</dbReference>
<name>A0ABW1UQC7_9LACO</name>
<evidence type="ECO:0000256" key="1">
    <source>
        <dbReference type="ARBA" id="ARBA00022555"/>
    </source>
</evidence>
<keyword evidence="2 3" id="KW-0694">RNA-binding</keyword>
<reference evidence="6" key="1">
    <citation type="journal article" date="2019" name="Int. J. Syst. Evol. Microbiol.">
        <title>The Global Catalogue of Microorganisms (GCM) 10K type strain sequencing project: providing services to taxonomists for standard genome sequencing and annotation.</title>
        <authorList>
            <consortium name="The Broad Institute Genomics Platform"/>
            <consortium name="The Broad Institute Genome Sequencing Center for Infectious Disease"/>
            <person name="Wu L."/>
            <person name="Ma J."/>
        </authorList>
    </citation>
    <scope>NUCLEOTIDE SEQUENCE [LARGE SCALE GENOMIC DNA]</scope>
    <source>
        <strain evidence="6">CCM 8897</strain>
    </source>
</reference>
<dbReference type="InterPro" id="IPR027855">
    <property type="entry name" value="DUF4479"/>
</dbReference>
<dbReference type="RefSeq" id="WP_225422158.1">
    <property type="nucleotide sequence ID" value="NZ_JBHSSM010000016.1"/>
</dbReference>
<sequence>MLITSYNPVALGDVLIMTTAQATASEQKAVRFGDLIQIQRRDNDQVVGYNLFNASKHLTALAGSGQVTLTEEQVAQINQLLSAAQQPATLKADRAPKFVIGHVLEMKAHPDSDHLQITQVDVGQEKPLQIVCGAPNIQAGQKVVVALVGAMMPSGKLIWPGKLRGVASFGMICSPRELALANAPARRGIMVLAHDAVVGQAFDFQGQYQFA</sequence>
<evidence type="ECO:0000256" key="2">
    <source>
        <dbReference type="ARBA" id="ARBA00022884"/>
    </source>
</evidence>
<proteinExistence type="predicted"/>
<dbReference type="CDD" id="cd02796">
    <property type="entry name" value="tRNA_bind_bactPheRS"/>
    <property type="match status" value="1"/>
</dbReference>
<organism evidence="5 6">
    <name type="scientific">Lapidilactobacillus achengensis</name>
    <dbReference type="NCBI Taxonomy" id="2486000"/>
    <lineage>
        <taxon>Bacteria</taxon>
        <taxon>Bacillati</taxon>
        <taxon>Bacillota</taxon>
        <taxon>Bacilli</taxon>
        <taxon>Lactobacillales</taxon>
        <taxon>Lactobacillaceae</taxon>
        <taxon>Lapidilactobacillus</taxon>
    </lineage>
</organism>
<evidence type="ECO:0000313" key="5">
    <source>
        <dbReference type="EMBL" id="MFC6315255.1"/>
    </source>
</evidence>
<dbReference type="SUPFAM" id="SSF50249">
    <property type="entry name" value="Nucleic acid-binding proteins"/>
    <property type="match status" value="1"/>
</dbReference>
<keyword evidence="6" id="KW-1185">Reference proteome</keyword>
<dbReference type="Proteomes" id="UP001596310">
    <property type="component" value="Unassembled WGS sequence"/>
</dbReference>
<dbReference type="NCBIfam" id="NF045760">
    <property type="entry name" value="YtpR"/>
    <property type="match status" value="1"/>
</dbReference>
<evidence type="ECO:0000259" key="4">
    <source>
        <dbReference type="PROSITE" id="PS50886"/>
    </source>
</evidence>
<dbReference type="Gene3D" id="3.30.1940.10">
    <property type="entry name" value="YtpR-like"/>
    <property type="match status" value="1"/>
</dbReference>
<dbReference type="InterPro" id="IPR033714">
    <property type="entry name" value="tRNA_bind_bactPheRS"/>
</dbReference>
<dbReference type="Gene3D" id="2.40.50.140">
    <property type="entry name" value="Nucleic acid-binding proteins"/>
    <property type="match status" value="1"/>
</dbReference>
<comment type="caution">
    <text evidence="5">The sequence shown here is derived from an EMBL/GenBank/DDBJ whole genome shotgun (WGS) entry which is preliminary data.</text>
</comment>
<dbReference type="InterPro" id="IPR037154">
    <property type="entry name" value="YtpR-like_sf"/>
</dbReference>
<gene>
    <name evidence="5" type="primary">ytpR</name>
    <name evidence="5" type="ORF">ACFQHW_06655</name>
</gene>
<dbReference type="InterPro" id="IPR002547">
    <property type="entry name" value="tRNA-bd_dom"/>
</dbReference>
<dbReference type="Pfam" id="PF14794">
    <property type="entry name" value="DUF4479"/>
    <property type="match status" value="1"/>
</dbReference>
<dbReference type="PROSITE" id="PS50886">
    <property type="entry name" value="TRBD"/>
    <property type="match status" value="1"/>
</dbReference>
<evidence type="ECO:0000256" key="3">
    <source>
        <dbReference type="PROSITE-ProRule" id="PRU00209"/>
    </source>
</evidence>
<feature type="domain" description="TRNA-binding" evidence="4">
    <location>
        <begin position="92"/>
        <end position="203"/>
    </location>
</feature>
<evidence type="ECO:0000313" key="6">
    <source>
        <dbReference type="Proteomes" id="UP001596310"/>
    </source>
</evidence>
<dbReference type="InterPro" id="IPR012340">
    <property type="entry name" value="NA-bd_OB-fold"/>
</dbReference>
<accession>A0ABW1UQC7</accession>
<dbReference type="Pfam" id="PF01588">
    <property type="entry name" value="tRNA_bind"/>
    <property type="match status" value="1"/>
</dbReference>
<protein>
    <submittedName>
        <fullName evidence="5">YtpR family tRNA-binding protein</fullName>
    </submittedName>
</protein>
<keyword evidence="1 3" id="KW-0820">tRNA-binding</keyword>